<dbReference type="PANTHER" id="PTHR12197:SF184">
    <property type="entry name" value="HISTONE-LYSINE N-METHYLTRANSFERASE SMYD1"/>
    <property type="match status" value="1"/>
</dbReference>
<dbReference type="Pfam" id="PF01753">
    <property type="entry name" value="zf-MYND"/>
    <property type="match status" value="1"/>
</dbReference>
<feature type="domain" description="MYND-type" evidence="9">
    <location>
        <begin position="6"/>
        <end position="44"/>
    </location>
</feature>
<dbReference type="PROSITE" id="PS01360">
    <property type="entry name" value="ZF_MYND_1"/>
    <property type="match status" value="1"/>
</dbReference>
<keyword evidence="4" id="KW-0479">Metal-binding</keyword>
<evidence type="ECO:0000256" key="5">
    <source>
        <dbReference type="ARBA" id="ARBA00022771"/>
    </source>
</evidence>
<dbReference type="GO" id="GO:0032259">
    <property type="term" value="P:methylation"/>
    <property type="evidence" value="ECO:0007669"/>
    <property type="project" value="UniProtKB-KW"/>
</dbReference>
<gene>
    <name evidence="10" type="ORF">scyTo_0024414</name>
</gene>
<organism evidence="10 11">
    <name type="scientific">Scyliorhinus torazame</name>
    <name type="common">Cloudy catshark</name>
    <name type="synonym">Catulus torazame</name>
    <dbReference type="NCBI Taxonomy" id="75743"/>
    <lineage>
        <taxon>Eukaryota</taxon>
        <taxon>Metazoa</taxon>
        <taxon>Chordata</taxon>
        <taxon>Craniata</taxon>
        <taxon>Vertebrata</taxon>
        <taxon>Chondrichthyes</taxon>
        <taxon>Elasmobranchii</taxon>
        <taxon>Galeomorphii</taxon>
        <taxon>Galeoidea</taxon>
        <taxon>Carcharhiniformes</taxon>
        <taxon>Scyliorhinidae</taxon>
        <taxon>Scyliorhinus</taxon>
    </lineage>
</organism>
<keyword evidence="2" id="KW-0808">Transferase</keyword>
<evidence type="ECO:0000256" key="7">
    <source>
        <dbReference type="ARBA" id="ARBA00047571"/>
    </source>
</evidence>
<dbReference type="Gene3D" id="6.10.140.2220">
    <property type="match status" value="1"/>
</dbReference>
<dbReference type="FunFam" id="6.10.140.2220:FF:000005">
    <property type="entry name" value="Histone-lysine N-methyltransferase SMYD1 isoform 1"/>
    <property type="match status" value="1"/>
</dbReference>
<proteinExistence type="predicted"/>
<dbReference type="EMBL" id="BFAA01045915">
    <property type="protein sequence ID" value="GCB83780.1"/>
    <property type="molecule type" value="Genomic_DNA"/>
</dbReference>
<protein>
    <recommendedName>
        <fullName evidence="1">[histone H3]-lysine(4) N-trimethyltransferase</fullName>
        <ecNumber evidence="1">2.1.1.354</ecNumber>
    </recommendedName>
</protein>
<evidence type="ECO:0000256" key="4">
    <source>
        <dbReference type="ARBA" id="ARBA00022723"/>
    </source>
</evidence>
<dbReference type="SUPFAM" id="SSF144232">
    <property type="entry name" value="HIT/MYND zinc finger-like"/>
    <property type="match status" value="1"/>
</dbReference>
<dbReference type="STRING" id="75743.A0A401QEI3"/>
<dbReference type="AlphaFoldDB" id="A0A401QEI3"/>
<evidence type="ECO:0000256" key="8">
    <source>
        <dbReference type="PROSITE-ProRule" id="PRU00134"/>
    </source>
</evidence>
<evidence type="ECO:0000259" key="9">
    <source>
        <dbReference type="PROSITE" id="PS50865"/>
    </source>
</evidence>
<keyword evidence="2" id="KW-0489">Methyltransferase</keyword>
<dbReference type="PANTHER" id="PTHR12197">
    <property type="entry name" value="HISTONE-LYSINE N-METHYLTRANSFERASE SMYD"/>
    <property type="match status" value="1"/>
</dbReference>
<accession>A0A401QEI3</accession>
<keyword evidence="3" id="KW-0949">S-adenosyl-L-methionine</keyword>
<comment type="catalytic activity">
    <reaction evidence="7">
        <text>L-lysyl(4)-[histone H3] + 3 S-adenosyl-L-methionine = N(6),N(6),N(6)-trimethyl-L-lysyl(4)-[histone H3] + 3 S-adenosyl-L-homocysteine + 3 H(+)</text>
        <dbReference type="Rhea" id="RHEA:60260"/>
        <dbReference type="Rhea" id="RHEA-COMP:15537"/>
        <dbReference type="Rhea" id="RHEA-COMP:15547"/>
        <dbReference type="ChEBI" id="CHEBI:15378"/>
        <dbReference type="ChEBI" id="CHEBI:29969"/>
        <dbReference type="ChEBI" id="CHEBI:57856"/>
        <dbReference type="ChEBI" id="CHEBI:59789"/>
        <dbReference type="ChEBI" id="CHEBI:61961"/>
        <dbReference type="EC" id="2.1.1.354"/>
    </reaction>
</comment>
<dbReference type="InterPro" id="IPR002893">
    <property type="entry name" value="Znf_MYND"/>
</dbReference>
<dbReference type="GO" id="GO:0140999">
    <property type="term" value="F:histone H3K4 trimethyltransferase activity"/>
    <property type="evidence" value="ECO:0007669"/>
    <property type="project" value="UniProtKB-EC"/>
</dbReference>
<dbReference type="InterPro" id="IPR050869">
    <property type="entry name" value="H3K4_H4K5_MeTrfase"/>
</dbReference>
<dbReference type="GO" id="GO:0008270">
    <property type="term" value="F:zinc ion binding"/>
    <property type="evidence" value="ECO:0007669"/>
    <property type="project" value="UniProtKB-KW"/>
</dbReference>
<sequence>LTYQVCHSCFKKQARLQRCGQCKFAHYCDRTCQKAAWTEHKNECVAIRNYGKPTNETIRLASRILWRMAREEDSVAEDRLSSLKDLQDHVDDLSEEENTQLASDVEVLRSYWHPNNQHFDNQFLSHIFGV</sequence>
<dbReference type="EC" id="2.1.1.354" evidence="1"/>
<reference evidence="10 11" key="1">
    <citation type="journal article" date="2018" name="Nat. Ecol. Evol.">
        <title>Shark genomes provide insights into elasmobranch evolution and the origin of vertebrates.</title>
        <authorList>
            <person name="Hara Y"/>
            <person name="Yamaguchi K"/>
            <person name="Onimaru K"/>
            <person name="Kadota M"/>
            <person name="Koyanagi M"/>
            <person name="Keeley SD"/>
            <person name="Tatsumi K"/>
            <person name="Tanaka K"/>
            <person name="Motone F"/>
            <person name="Kageyama Y"/>
            <person name="Nozu R"/>
            <person name="Adachi N"/>
            <person name="Nishimura O"/>
            <person name="Nakagawa R"/>
            <person name="Tanegashima C"/>
            <person name="Kiyatake I"/>
            <person name="Matsumoto R"/>
            <person name="Murakumo K"/>
            <person name="Nishida K"/>
            <person name="Terakita A"/>
            <person name="Kuratani S"/>
            <person name="Sato K"/>
            <person name="Hyodo S Kuraku.S."/>
        </authorList>
    </citation>
    <scope>NUCLEOTIDE SEQUENCE [LARGE SCALE GENOMIC DNA]</scope>
</reference>
<keyword evidence="11" id="KW-1185">Reference proteome</keyword>
<feature type="non-terminal residue" evidence="10">
    <location>
        <position position="130"/>
    </location>
</feature>
<evidence type="ECO:0000313" key="11">
    <source>
        <dbReference type="Proteomes" id="UP000288216"/>
    </source>
</evidence>
<evidence type="ECO:0000256" key="6">
    <source>
        <dbReference type="ARBA" id="ARBA00022833"/>
    </source>
</evidence>
<dbReference type="PROSITE" id="PS50865">
    <property type="entry name" value="ZF_MYND_2"/>
    <property type="match status" value="1"/>
</dbReference>
<comment type="caution">
    <text evidence="10">The sequence shown here is derived from an EMBL/GenBank/DDBJ whole genome shotgun (WGS) entry which is preliminary data.</text>
</comment>
<evidence type="ECO:0000256" key="1">
    <source>
        <dbReference type="ARBA" id="ARBA00012182"/>
    </source>
</evidence>
<name>A0A401QEI3_SCYTO</name>
<evidence type="ECO:0000256" key="3">
    <source>
        <dbReference type="ARBA" id="ARBA00022691"/>
    </source>
</evidence>
<evidence type="ECO:0000313" key="10">
    <source>
        <dbReference type="EMBL" id="GCB83780.1"/>
    </source>
</evidence>
<feature type="non-terminal residue" evidence="10">
    <location>
        <position position="1"/>
    </location>
</feature>
<dbReference type="OrthoDB" id="1028014at2759"/>
<dbReference type="Gene3D" id="1.10.220.160">
    <property type="match status" value="1"/>
</dbReference>
<dbReference type="GO" id="GO:0005634">
    <property type="term" value="C:nucleus"/>
    <property type="evidence" value="ECO:0007669"/>
    <property type="project" value="TreeGrafter"/>
</dbReference>
<keyword evidence="6" id="KW-0862">Zinc</keyword>
<dbReference type="Proteomes" id="UP000288216">
    <property type="component" value="Unassembled WGS sequence"/>
</dbReference>
<evidence type="ECO:0000256" key="2">
    <source>
        <dbReference type="ARBA" id="ARBA00022603"/>
    </source>
</evidence>
<keyword evidence="5 8" id="KW-0863">Zinc-finger</keyword>